<dbReference type="EMBL" id="JBEGDP010000005">
    <property type="protein sequence ID" value="MEQ7847019.1"/>
    <property type="molecule type" value="Genomic_DNA"/>
</dbReference>
<organism evidence="2 3">
    <name type="scientific">Nocardioides kribbensis</name>
    <dbReference type="NCBI Taxonomy" id="305517"/>
    <lineage>
        <taxon>Bacteria</taxon>
        <taxon>Bacillati</taxon>
        <taxon>Actinomycetota</taxon>
        <taxon>Actinomycetes</taxon>
        <taxon>Propionibacteriales</taxon>
        <taxon>Nocardioidaceae</taxon>
        <taxon>Nocardioides</taxon>
    </lineage>
</organism>
<protein>
    <submittedName>
        <fullName evidence="2">Uncharacterized protein</fullName>
    </submittedName>
</protein>
<keyword evidence="1" id="KW-0732">Signal</keyword>
<reference evidence="2 3" key="1">
    <citation type="submission" date="2024-02" db="EMBL/GenBank/DDBJ databases">
        <title>Full genome sequence of Nocardioides kribbensis.</title>
        <authorList>
            <person name="Poletto B.L."/>
            <person name="Silva G."/>
            <person name="Galante D."/>
            <person name="Campos K.R."/>
            <person name="Santos M.B.N."/>
            <person name="Sacchi C.T."/>
        </authorList>
    </citation>
    <scope>NUCLEOTIDE SEQUENCE [LARGE SCALE GENOMIC DNA]</scope>
    <source>
        <strain evidence="2 3">O4R</strain>
    </source>
</reference>
<comment type="caution">
    <text evidence="2">The sequence shown here is derived from an EMBL/GenBank/DDBJ whole genome shotgun (WGS) entry which is preliminary data.</text>
</comment>
<gene>
    <name evidence="2" type="ORF">V6R90_06980</name>
</gene>
<dbReference type="PROSITE" id="PS51257">
    <property type="entry name" value="PROKAR_LIPOPROTEIN"/>
    <property type="match status" value="1"/>
</dbReference>
<dbReference type="RefSeq" id="WP_349804219.1">
    <property type="nucleotide sequence ID" value="NZ_JBEGDP010000005.1"/>
</dbReference>
<sequence length="343" mass="35293">MLSRRTRTRVAALPLALCAALAGCAPAGEEGGAGDLTVPVGAPTYDVAAPAWAVGRSLHVGDVVLDVRPAPEAFVVTTAGVYYLARGTLWFTDGADPVAVAEVDTDRLALSTDGRHLGLLDRVHGPTDAAGVAAAVAVVLDVTTGKEVLRTRPARPTVDVAALYAAQPPTFVGFDEDAAYVADPLVEGVTRLPLDGGPGGPAPDDLRVDRSLGSEVDVVRTTAGHLRLARDGERPDARALLSPAGDLIHPLGAATPPRAYDAASGVPVRFDPGERWFQLGGWIDQDTYYGAASADGSSAGPSGRTVIVACDVRAPRCRPVSAEFQLPTGPELVFGTGSPATAR</sequence>
<dbReference type="Proteomes" id="UP001482520">
    <property type="component" value="Unassembled WGS sequence"/>
</dbReference>
<evidence type="ECO:0000313" key="2">
    <source>
        <dbReference type="EMBL" id="MEQ7847019.1"/>
    </source>
</evidence>
<evidence type="ECO:0000256" key="1">
    <source>
        <dbReference type="SAM" id="SignalP"/>
    </source>
</evidence>
<proteinExistence type="predicted"/>
<keyword evidence="3" id="KW-1185">Reference proteome</keyword>
<accession>A0ABV1NX27</accession>
<feature type="chain" id="PRO_5047497467" evidence="1">
    <location>
        <begin position="28"/>
        <end position="343"/>
    </location>
</feature>
<feature type="signal peptide" evidence="1">
    <location>
        <begin position="1"/>
        <end position="27"/>
    </location>
</feature>
<evidence type="ECO:0000313" key="3">
    <source>
        <dbReference type="Proteomes" id="UP001482520"/>
    </source>
</evidence>
<name>A0ABV1NX27_9ACTN</name>